<name>A0A1S4D2R1_TOBAC</name>
<dbReference type="KEGG" id="nta:107825372"/>
<dbReference type="OMA" id="WEMSNHL"/>
<dbReference type="AlphaFoldDB" id="A0A1S4D2R1"/>
<proteinExistence type="predicted"/>
<dbReference type="PANTHER" id="PTHR48218:SF3">
    <property type="entry name" value="OS07G0170800 PROTEIN"/>
    <property type="match status" value="1"/>
</dbReference>
<dbReference type="Gene3D" id="1.20.1280.50">
    <property type="match status" value="1"/>
</dbReference>
<dbReference type="InterPro" id="IPR036047">
    <property type="entry name" value="F-box-like_dom_sf"/>
</dbReference>
<dbReference type="Pfam" id="PF12937">
    <property type="entry name" value="F-box-like"/>
    <property type="match status" value="1"/>
</dbReference>
<reference evidence="3" key="1">
    <citation type="submission" date="2025-08" db="UniProtKB">
        <authorList>
            <consortium name="RefSeq"/>
        </authorList>
    </citation>
    <scope>IDENTIFICATION</scope>
</reference>
<dbReference type="SUPFAM" id="SSF81383">
    <property type="entry name" value="F-box domain"/>
    <property type="match status" value="1"/>
</dbReference>
<evidence type="ECO:0000259" key="2">
    <source>
        <dbReference type="Pfam" id="PF12937"/>
    </source>
</evidence>
<accession>A0A1S4D2R1</accession>
<gene>
    <name evidence="3" type="primary">LOC107825372</name>
</gene>
<dbReference type="STRING" id="4097.A0A1S4D2R1"/>
<dbReference type="OrthoDB" id="3219396at2759"/>
<dbReference type="PANTHER" id="PTHR48218">
    <property type="entry name" value="F-BOX DOMAIN CONTAINING PROTEIN"/>
    <property type="match status" value="1"/>
</dbReference>
<dbReference type="PaxDb" id="4097-A0A1S4D2R1"/>
<sequence length="270" mass="31153">MTEPKSSCSKEYFEDGFCSSDDKGGIFEDGVEEKVKKKKKKEKKRNQQRIISEEKGDNLMRDPLILLGSDIMLMILSCLDARSVALSLLVSRGWRAVASSDNIWSSKCDELWHDKAHLPRVAKMNGLSKLAAYSLSVMDGERKRVTKEDLCDHAWEFHFTEAAPEYWRMLDPYWNGTGPPMRRYFLPDGSQTAEPDDKVWGGHESCYSIVTSLLADGKIRQHYVRINRWPPMYVTRKNDWSWEISNNLRIYRSIPDADKEDGTGPLFLLY</sequence>
<protein>
    <recommendedName>
        <fullName evidence="2">F-box domain-containing protein</fullName>
    </recommendedName>
</protein>
<organism evidence="3">
    <name type="scientific">Nicotiana tabacum</name>
    <name type="common">Common tobacco</name>
    <dbReference type="NCBI Taxonomy" id="4097"/>
    <lineage>
        <taxon>Eukaryota</taxon>
        <taxon>Viridiplantae</taxon>
        <taxon>Streptophyta</taxon>
        <taxon>Embryophyta</taxon>
        <taxon>Tracheophyta</taxon>
        <taxon>Spermatophyta</taxon>
        <taxon>Magnoliopsida</taxon>
        <taxon>eudicotyledons</taxon>
        <taxon>Gunneridae</taxon>
        <taxon>Pentapetalae</taxon>
        <taxon>asterids</taxon>
        <taxon>lamiids</taxon>
        <taxon>Solanales</taxon>
        <taxon>Solanaceae</taxon>
        <taxon>Nicotianoideae</taxon>
        <taxon>Nicotianeae</taxon>
        <taxon>Nicotiana</taxon>
    </lineage>
</organism>
<evidence type="ECO:0000313" key="3">
    <source>
        <dbReference type="RefSeq" id="XP_016507707.1"/>
    </source>
</evidence>
<feature type="compositionally biased region" description="Basic residues" evidence="1">
    <location>
        <begin position="36"/>
        <end position="47"/>
    </location>
</feature>
<dbReference type="InterPro" id="IPR001810">
    <property type="entry name" value="F-box_dom"/>
</dbReference>
<evidence type="ECO:0000256" key="1">
    <source>
        <dbReference type="SAM" id="MobiDB-lite"/>
    </source>
</evidence>
<feature type="domain" description="F-box" evidence="2">
    <location>
        <begin position="70"/>
        <end position="108"/>
    </location>
</feature>
<dbReference type="RefSeq" id="XP_016507707.1">
    <property type="nucleotide sequence ID" value="XM_016652221.1"/>
</dbReference>
<feature type="region of interest" description="Disordered" evidence="1">
    <location>
        <begin position="1"/>
        <end position="49"/>
    </location>
</feature>